<comment type="caution">
    <text evidence="16">The sequence shown here is derived from an EMBL/GenBank/DDBJ whole genome shotgun (WGS) entry which is preliminary data.</text>
</comment>
<evidence type="ECO:0000256" key="14">
    <source>
        <dbReference type="HAMAP-Rule" id="MF_01965"/>
    </source>
</evidence>
<dbReference type="GO" id="GO:0000287">
    <property type="term" value="F:magnesium ion binding"/>
    <property type="evidence" value="ECO:0007669"/>
    <property type="project" value="UniProtKB-UniRule"/>
</dbReference>
<dbReference type="PANTHER" id="PTHR12592:SF0">
    <property type="entry name" value="ATP-DEPENDENT (S)-NAD(P)H-HYDRATE DEHYDRATASE"/>
    <property type="match status" value="1"/>
</dbReference>
<dbReference type="Gene3D" id="3.40.1190.20">
    <property type="match status" value="1"/>
</dbReference>
<dbReference type="HAMAP" id="MF_01965">
    <property type="entry name" value="NADHX_dehydratase"/>
    <property type="match status" value="1"/>
</dbReference>
<dbReference type="NCBIfam" id="TIGR00196">
    <property type="entry name" value="yjeF_cterm"/>
    <property type="match status" value="1"/>
</dbReference>
<dbReference type="PANTHER" id="PTHR12592">
    <property type="entry name" value="ATP-DEPENDENT (S)-NAD(P)H-HYDRATE DEHYDRATASE FAMILY MEMBER"/>
    <property type="match status" value="1"/>
</dbReference>
<evidence type="ECO:0000256" key="9">
    <source>
        <dbReference type="ARBA" id="ARBA00023027"/>
    </source>
</evidence>
<dbReference type="GO" id="GO:0008897">
    <property type="term" value="F:holo-[acyl-carrier-protein] synthase activity"/>
    <property type="evidence" value="ECO:0007669"/>
    <property type="project" value="UniProtKB-UniRule"/>
</dbReference>
<evidence type="ECO:0000256" key="13">
    <source>
        <dbReference type="HAMAP-Rule" id="MF_00101"/>
    </source>
</evidence>
<keyword evidence="6 14" id="KW-0067">ATP-binding</keyword>
<dbReference type="InterPro" id="IPR037143">
    <property type="entry name" value="4-PPantetheinyl_Trfase_dom_sf"/>
</dbReference>
<evidence type="ECO:0000256" key="10">
    <source>
        <dbReference type="ARBA" id="ARBA00023098"/>
    </source>
</evidence>
<dbReference type="InterPro" id="IPR002582">
    <property type="entry name" value="ACPS"/>
</dbReference>
<dbReference type="NCBIfam" id="TIGR00516">
    <property type="entry name" value="acpS"/>
    <property type="match status" value="1"/>
</dbReference>
<comment type="function">
    <text evidence="14">Catalyzes the dehydration of the S-form of NAD(P)HX at the expense of ADP, which is converted to AMP. Together with NAD(P)HX epimerase, which catalyzes the epimerization of the S- and R-forms, the enzyme allows the repair of both epimers of NAD(P)HX, a damaged form of NAD(P)H that is a result of enzymatic or heat-dependent hydration.</text>
</comment>
<comment type="function">
    <text evidence="13">Transfers the 4'-phosphopantetheine moiety from coenzyme A to a Ser of acyl-carrier-protein.</text>
</comment>
<keyword evidence="12 14" id="KW-0456">Lyase</keyword>
<keyword evidence="5 13" id="KW-0276">Fatty acid metabolism</keyword>
<keyword evidence="10 13" id="KW-0443">Lipid metabolism</keyword>
<keyword evidence="13" id="KW-0963">Cytoplasm</keyword>
<keyword evidence="1 13" id="KW-0444">Lipid biosynthesis</keyword>
<dbReference type="GO" id="GO:0052855">
    <property type="term" value="F:ADP-dependent NAD(P)H-hydrate dehydratase activity"/>
    <property type="evidence" value="ECO:0007669"/>
    <property type="project" value="UniProtKB-UniRule"/>
</dbReference>
<keyword evidence="3 13" id="KW-0479">Metal-binding</keyword>
<dbReference type="CDD" id="cd01171">
    <property type="entry name" value="YXKO-related"/>
    <property type="match status" value="1"/>
</dbReference>
<comment type="catalytic activity">
    <reaction evidence="13">
        <text>apo-[ACP] + CoA = holo-[ACP] + adenosine 3',5'-bisphosphate + H(+)</text>
        <dbReference type="Rhea" id="RHEA:12068"/>
        <dbReference type="Rhea" id="RHEA-COMP:9685"/>
        <dbReference type="Rhea" id="RHEA-COMP:9690"/>
        <dbReference type="ChEBI" id="CHEBI:15378"/>
        <dbReference type="ChEBI" id="CHEBI:29999"/>
        <dbReference type="ChEBI" id="CHEBI:57287"/>
        <dbReference type="ChEBI" id="CHEBI:58343"/>
        <dbReference type="ChEBI" id="CHEBI:64479"/>
        <dbReference type="EC" id="2.7.8.7"/>
    </reaction>
</comment>
<evidence type="ECO:0000256" key="11">
    <source>
        <dbReference type="ARBA" id="ARBA00023160"/>
    </source>
</evidence>
<evidence type="ECO:0000256" key="2">
    <source>
        <dbReference type="ARBA" id="ARBA00022679"/>
    </source>
</evidence>
<dbReference type="Proteomes" id="UP000724672">
    <property type="component" value="Unassembled WGS sequence"/>
</dbReference>
<dbReference type="EC" id="4.2.1.136" evidence="14"/>
<keyword evidence="17" id="KW-1185">Reference proteome</keyword>
<evidence type="ECO:0000256" key="12">
    <source>
        <dbReference type="ARBA" id="ARBA00023239"/>
    </source>
</evidence>
<comment type="similarity">
    <text evidence="13">Belongs to the P-Pant transferase superfamily. AcpS family.</text>
</comment>
<dbReference type="GO" id="GO:0006633">
    <property type="term" value="P:fatty acid biosynthetic process"/>
    <property type="evidence" value="ECO:0007669"/>
    <property type="project" value="UniProtKB-UniRule"/>
</dbReference>
<dbReference type="InterPro" id="IPR017953">
    <property type="entry name" value="Carbohydrate_kinase_pred_CS"/>
</dbReference>
<feature type="domain" description="YjeF C-terminal" evidence="15">
    <location>
        <begin position="129"/>
        <end position="410"/>
    </location>
</feature>
<keyword evidence="8 14" id="KW-0521">NADP</keyword>
<evidence type="ECO:0000256" key="7">
    <source>
        <dbReference type="ARBA" id="ARBA00022842"/>
    </source>
</evidence>
<feature type="binding site" evidence="14">
    <location>
        <position position="351"/>
    </location>
    <ligand>
        <name>(6S)-NADPHX</name>
        <dbReference type="ChEBI" id="CHEBI:64076"/>
    </ligand>
</feature>
<dbReference type="Pfam" id="PF01256">
    <property type="entry name" value="Carb_kinase"/>
    <property type="match status" value="1"/>
</dbReference>
<dbReference type="InterPro" id="IPR029056">
    <property type="entry name" value="Ribokinase-like"/>
</dbReference>
<keyword evidence="4 14" id="KW-0547">Nucleotide-binding</keyword>
<reference evidence="16" key="1">
    <citation type="submission" date="2019-12" db="EMBL/GenBank/DDBJ databases">
        <title>Clostridiaceae gen. nov. sp. nov., isolated from sediment in Xinjiang, China.</title>
        <authorList>
            <person name="Zhang R."/>
        </authorList>
    </citation>
    <scope>NUCLEOTIDE SEQUENCE</scope>
    <source>
        <strain evidence="16">D2Q-11</strain>
    </source>
</reference>
<evidence type="ECO:0000256" key="6">
    <source>
        <dbReference type="ARBA" id="ARBA00022840"/>
    </source>
</evidence>
<dbReference type="GO" id="GO:0005737">
    <property type="term" value="C:cytoplasm"/>
    <property type="evidence" value="ECO:0007669"/>
    <property type="project" value="UniProtKB-SubCell"/>
</dbReference>
<dbReference type="GO" id="GO:0110051">
    <property type="term" value="P:metabolite repair"/>
    <property type="evidence" value="ECO:0007669"/>
    <property type="project" value="TreeGrafter"/>
</dbReference>
<protein>
    <recommendedName>
        <fullName evidence="13 14">Multifunctional fusion protein</fullName>
    </recommendedName>
    <domain>
        <recommendedName>
            <fullName evidence="13">Holo-[acyl-carrier-protein] synthase</fullName>
            <shortName evidence="13">Holo-ACP synthase</shortName>
            <ecNumber evidence="13">2.7.8.7</ecNumber>
        </recommendedName>
        <alternativeName>
            <fullName evidence="13">4'-phosphopantetheinyl transferase AcpS</fullName>
        </alternativeName>
    </domain>
    <domain>
        <recommendedName>
            <fullName evidence="14">ADP-dependent (S)-NAD(P)H-hydrate dehydratase</fullName>
            <ecNumber evidence="14">4.2.1.136</ecNumber>
        </recommendedName>
        <alternativeName>
            <fullName evidence="14">ADP-dependent NAD(P)HX dehydratase</fullName>
        </alternativeName>
    </domain>
</protein>
<gene>
    <name evidence="14" type="primary">nnrD</name>
    <name evidence="13" type="synonym">acpS</name>
    <name evidence="16" type="ORF">GOQ27_03100</name>
</gene>
<dbReference type="Gene3D" id="3.90.470.20">
    <property type="entry name" value="4'-phosphopantetheinyl transferase domain"/>
    <property type="match status" value="1"/>
</dbReference>
<comment type="catalytic activity">
    <reaction evidence="14">
        <text>(6S)-NADPHX + ADP = AMP + phosphate + NADPH + H(+)</text>
        <dbReference type="Rhea" id="RHEA:32235"/>
        <dbReference type="ChEBI" id="CHEBI:15378"/>
        <dbReference type="ChEBI" id="CHEBI:43474"/>
        <dbReference type="ChEBI" id="CHEBI:57783"/>
        <dbReference type="ChEBI" id="CHEBI:64076"/>
        <dbReference type="ChEBI" id="CHEBI:456215"/>
        <dbReference type="ChEBI" id="CHEBI:456216"/>
        <dbReference type="EC" id="4.2.1.136"/>
    </reaction>
</comment>
<dbReference type="Pfam" id="PF01648">
    <property type="entry name" value="ACPS"/>
    <property type="match status" value="1"/>
</dbReference>
<dbReference type="SUPFAM" id="SSF56214">
    <property type="entry name" value="4'-phosphopantetheinyl transferase"/>
    <property type="match status" value="1"/>
</dbReference>
<keyword evidence="9 14" id="KW-0520">NAD</keyword>
<dbReference type="GO" id="GO:0046496">
    <property type="term" value="P:nicotinamide nucleotide metabolic process"/>
    <property type="evidence" value="ECO:0007669"/>
    <property type="project" value="UniProtKB-UniRule"/>
</dbReference>
<evidence type="ECO:0000256" key="4">
    <source>
        <dbReference type="ARBA" id="ARBA00022741"/>
    </source>
</evidence>
<dbReference type="HAMAP" id="MF_00101">
    <property type="entry name" value="AcpS"/>
    <property type="match status" value="1"/>
</dbReference>
<keyword evidence="7 13" id="KW-0460">Magnesium</keyword>
<dbReference type="InterPro" id="IPR004568">
    <property type="entry name" value="Ppantetheine-prot_Trfase_dom"/>
</dbReference>
<sequence length="417" mass="45784">MIRGTGIDILNIDRINKFDKNKLLHRIFSKDEINYINDKNNSITTIAGMFSAKEAVSKMLGTGIRDFKWKDIIILHDDLNKPYVQLQRMAKSIAETKGIKNISLTISHEKSYSVAIAIGEDTNNMSTYIPEEIKGLLPKRENNSHKGTYGRVGIIAGSIGMTGASYLASMAALRAGSGLVYLYTPKSLNTILETKTVEAITIPLEDDNKGFFIKKSYQDINDLSNLDVLVIGPGIGQKQETKEFIINVINKYKGNLVVDADAINLLVDDTDILKGQKGITIITPHPGELSRLIKVDVNEIQKKRIEYAIETSKRLDVITVLKGHNTIVTDGEKTYINQTGNPGMATAGSGDVLTGIIAAYIAQGVEVFNSCKASVYTHGLAGDYAKGKMGEYSMIATDIINNLSEAIKYIRRNDDEG</sequence>
<feature type="binding site" evidence="14">
    <location>
        <position position="350"/>
    </location>
    <ligand>
        <name>AMP</name>
        <dbReference type="ChEBI" id="CHEBI:456215"/>
    </ligand>
</feature>
<dbReference type="SUPFAM" id="SSF53613">
    <property type="entry name" value="Ribokinase-like"/>
    <property type="match status" value="1"/>
</dbReference>
<organism evidence="16 17">
    <name type="scientific">Anaeromonas frigoriresistens</name>
    <dbReference type="NCBI Taxonomy" id="2683708"/>
    <lineage>
        <taxon>Bacteria</taxon>
        <taxon>Bacillati</taxon>
        <taxon>Bacillota</taxon>
        <taxon>Tissierellia</taxon>
        <taxon>Tissierellales</taxon>
        <taxon>Thermohalobacteraceae</taxon>
        <taxon>Anaeromonas</taxon>
    </lineage>
</organism>
<evidence type="ECO:0000256" key="5">
    <source>
        <dbReference type="ARBA" id="ARBA00022832"/>
    </source>
</evidence>
<evidence type="ECO:0000256" key="8">
    <source>
        <dbReference type="ARBA" id="ARBA00022857"/>
    </source>
</evidence>
<evidence type="ECO:0000256" key="1">
    <source>
        <dbReference type="ARBA" id="ARBA00022516"/>
    </source>
</evidence>
<comment type="similarity">
    <text evidence="14">Belongs to the NnrD/CARKD family.</text>
</comment>
<comment type="subcellular location">
    <subcellularLocation>
        <location evidence="13">Cytoplasm</location>
    </subcellularLocation>
</comment>
<dbReference type="AlphaFoldDB" id="A0A942UXI3"/>
<comment type="catalytic activity">
    <reaction evidence="14">
        <text>(6S)-NADHX + ADP = AMP + phosphate + NADH + H(+)</text>
        <dbReference type="Rhea" id="RHEA:32223"/>
        <dbReference type="ChEBI" id="CHEBI:15378"/>
        <dbReference type="ChEBI" id="CHEBI:43474"/>
        <dbReference type="ChEBI" id="CHEBI:57945"/>
        <dbReference type="ChEBI" id="CHEBI:64074"/>
        <dbReference type="ChEBI" id="CHEBI:456215"/>
        <dbReference type="ChEBI" id="CHEBI:456216"/>
        <dbReference type="EC" id="4.2.1.136"/>
    </reaction>
</comment>
<keyword evidence="2 13" id="KW-0808">Transferase</keyword>
<dbReference type="NCBIfam" id="TIGR00556">
    <property type="entry name" value="pantethn_trn"/>
    <property type="match status" value="1"/>
</dbReference>
<feature type="binding site" evidence="14">
    <location>
        <position position="285"/>
    </location>
    <ligand>
        <name>(6S)-NADPHX</name>
        <dbReference type="ChEBI" id="CHEBI:64076"/>
    </ligand>
</feature>
<dbReference type="EMBL" id="WSFT01000016">
    <property type="protein sequence ID" value="MBS4537432.1"/>
    <property type="molecule type" value="Genomic_DNA"/>
</dbReference>
<name>A0A942UXI3_9FIRM</name>
<feature type="binding site" evidence="14">
    <location>
        <begin position="322"/>
        <end position="326"/>
    </location>
    <ligand>
        <name>AMP</name>
        <dbReference type="ChEBI" id="CHEBI:456215"/>
    </ligand>
</feature>
<feature type="binding site" evidence="14">
    <location>
        <position position="164"/>
    </location>
    <ligand>
        <name>(6S)-NADPHX</name>
        <dbReference type="ChEBI" id="CHEBI:64076"/>
    </ligand>
</feature>
<feature type="binding site" evidence="13">
    <location>
        <position position="54"/>
    </location>
    <ligand>
        <name>Mg(2+)</name>
        <dbReference type="ChEBI" id="CHEBI:18420"/>
    </ligand>
</feature>
<evidence type="ECO:0000259" key="15">
    <source>
        <dbReference type="PROSITE" id="PS51383"/>
    </source>
</evidence>
<feature type="binding site" evidence="13">
    <location>
        <position position="8"/>
    </location>
    <ligand>
        <name>Mg(2+)</name>
        <dbReference type="ChEBI" id="CHEBI:18420"/>
    </ligand>
</feature>
<accession>A0A942UXI3</accession>
<keyword evidence="11 13" id="KW-0275">Fatty acid biosynthesis</keyword>
<evidence type="ECO:0000313" key="17">
    <source>
        <dbReference type="Proteomes" id="UP000724672"/>
    </source>
</evidence>
<dbReference type="GO" id="GO:0052856">
    <property type="term" value="F:NAD(P)HX epimerase activity"/>
    <property type="evidence" value="ECO:0007669"/>
    <property type="project" value="TreeGrafter"/>
</dbReference>
<dbReference type="InterPro" id="IPR008278">
    <property type="entry name" value="4-PPantetheinyl_Trfase_dom"/>
</dbReference>
<dbReference type="RefSeq" id="WP_203365361.1">
    <property type="nucleotide sequence ID" value="NZ_WSFT01000016.1"/>
</dbReference>
<evidence type="ECO:0000256" key="3">
    <source>
        <dbReference type="ARBA" id="ARBA00022723"/>
    </source>
</evidence>
<dbReference type="EC" id="2.7.8.7" evidence="13"/>
<dbReference type="PROSITE" id="PS01050">
    <property type="entry name" value="YJEF_C_2"/>
    <property type="match status" value="1"/>
</dbReference>
<evidence type="ECO:0000313" key="16">
    <source>
        <dbReference type="EMBL" id="MBS4537432.1"/>
    </source>
</evidence>
<comment type="subunit">
    <text evidence="14">Homotetramer.</text>
</comment>
<dbReference type="GO" id="GO:0005524">
    <property type="term" value="F:ATP binding"/>
    <property type="evidence" value="ECO:0007669"/>
    <property type="project" value="UniProtKB-KW"/>
</dbReference>
<dbReference type="PROSITE" id="PS51383">
    <property type="entry name" value="YJEF_C_3"/>
    <property type="match status" value="1"/>
</dbReference>
<feature type="binding site" evidence="14">
    <location>
        <position position="234"/>
    </location>
    <ligand>
        <name>(6S)-NADPHX</name>
        <dbReference type="ChEBI" id="CHEBI:64076"/>
    </ligand>
</feature>
<dbReference type="InterPro" id="IPR000631">
    <property type="entry name" value="CARKD"/>
</dbReference>
<proteinExistence type="inferred from homology"/>
<comment type="cofactor">
    <cofactor evidence="13">
        <name>Mg(2+)</name>
        <dbReference type="ChEBI" id="CHEBI:18420"/>
    </cofactor>
</comment>